<evidence type="ECO:0000313" key="4">
    <source>
        <dbReference type="Proteomes" id="UP000606974"/>
    </source>
</evidence>
<feature type="region of interest" description="Disordered" evidence="1">
    <location>
        <begin position="1"/>
        <end position="140"/>
    </location>
</feature>
<protein>
    <recommendedName>
        <fullName evidence="2">MIT domain-containing protein</fullName>
    </recommendedName>
</protein>
<comment type="caution">
    <text evidence="3">The sequence shown here is derived from an EMBL/GenBank/DDBJ whole genome shotgun (WGS) entry which is preliminary data.</text>
</comment>
<feature type="region of interest" description="Disordered" evidence="1">
    <location>
        <begin position="527"/>
        <end position="551"/>
    </location>
</feature>
<feature type="compositionally biased region" description="Pro residues" evidence="1">
    <location>
        <begin position="322"/>
        <end position="337"/>
    </location>
</feature>
<feature type="compositionally biased region" description="Low complexity" evidence="1">
    <location>
        <begin position="384"/>
        <end position="400"/>
    </location>
</feature>
<evidence type="ECO:0000259" key="2">
    <source>
        <dbReference type="Pfam" id="PF04212"/>
    </source>
</evidence>
<proteinExistence type="predicted"/>
<feature type="compositionally biased region" description="Low complexity" evidence="1">
    <location>
        <begin position="11"/>
        <end position="34"/>
    </location>
</feature>
<reference evidence="3" key="1">
    <citation type="submission" date="2020-02" db="EMBL/GenBank/DDBJ databases">
        <authorList>
            <person name="Palmer J.M."/>
        </authorList>
    </citation>
    <scope>NUCLEOTIDE SEQUENCE</scope>
    <source>
        <strain evidence="3">EPUS1.4</strain>
        <tissue evidence="3">Thallus</tissue>
    </source>
</reference>
<feature type="region of interest" description="Disordered" evidence="1">
    <location>
        <begin position="311"/>
        <end position="405"/>
    </location>
</feature>
<feature type="domain" description="MIT" evidence="2">
    <location>
        <begin position="137"/>
        <end position="201"/>
    </location>
</feature>
<feature type="region of interest" description="Disordered" evidence="1">
    <location>
        <begin position="999"/>
        <end position="1038"/>
    </location>
</feature>
<dbReference type="PANTHER" id="PTHR37327:SF1">
    <property type="entry name" value="MICROTUBULE INTERACTING AND TRANSPORT DOMAIN-CONTAINING PROTEIN"/>
    <property type="match status" value="1"/>
</dbReference>
<organism evidence="3 4">
    <name type="scientific">Endocarpon pusillum</name>
    <dbReference type="NCBI Taxonomy" id="364733"/>
    <lineage>
        <taxon>Eukaryota</taxon>
        <taxon>Fungi</taxon>
        <taxon>Dikarya</taxon>
        <taxon>Ascomycota</taxon>
        <taxon>Pezizomycotina</taxon>
        <taxon>Eurotiomycetes</taxon>
        <taxon>Chaetothyriomycetidae</taxon>
        <taxon>Verrucariales</taxon>
        <taxon>Verrucariaceae</taxon>
        <taxon>Endocarpon</taxon>
    </lineage>
</organism>
<accession>A0A8H7E1B7</accession>
<dbReference type="SUPFAM" id="SSF116846">
    <property type="entry name" value="MIT domain"/>
    <property type="match status" value="1"/>
</dbReference>
<feature type="compositionally biased region" description="Pro residues" evidence="1">
    <location>
        <begin position="574"/>
        <end position="609"/>
    </location>
</feature>
<name>A0A8H7E1B7_9EURO</name>
<dbReference type="PANTHER" id="PTHR37327">
    <property type="entry name" value="CHROMOSOME 1, WHOLE GENOME SHOTGUN SEQUENCE"/>
    <property type="match status" value="1"/>
</dbReference>
<feature type="compositionally biased region" description="Polar residues" evidence="1">
    <location>
        <begin position="639"/>
        <end position="656"/>
    </location>
</feature>
<dbReference type="Gene3D" id="1.20.58.80">
    <property type="entry name" value="Phosphotransferase system, lactose/cellobiose-type IIA subunit"/>
    <property type="match status" value="1"/>
</dbReference>
<feature type="compositionally biased region" description="Low complexity" evidence="1">
    <location>
        <begin position="685"/>
        <end position="702"/>
    </location>
</feature>
<evidence type="ECO:0000313" key="3">
    <source>
        <dbReference type="EMBL" id="KAF7505767.1"/>
    </source>
</evidence>
<feature type="compositionally biased region" description="Low complexity" evidence="1">
    <location>
        <begin position="1012"/>
        <end position="1026"/>
    </location>
</feature>
<keyword evidence="4" id="KW-1185">Reference proteome</keyword>
<dbReference type="Pfam" id="PF04212">
    <property type="entry name" value="MIT"/>
    <property type="match status" value="1"/>
</dbReference>
<dbReference type="AlphaFoldDB" id="A0A8H7E1B7"/>
<feature type="compositionally biased region" description="Polar residues" evidence="1">
    <location>
        <begin position="708"/>
        <end position="722"/>
    </location>
</feature>
<feature type="compositionally biased region" description="Low complexity" evidence="1">
    <location>
        <begin position="109"/>
        <end position="119"/>
    </location>
</feature>
<sequence length="1121" mass="120761">MLDSVTAEAYSRQTSSPNSTSSSSTVRRATSLSSQPGSRVSYFGYSGRHIADEPQRKSKYPNGPPPIHIAAAAVTIPASSPSHTTIDREYVTKGHSRYQGHNSRRSGDTEPGSSASSTRSEAERGRKHRSPSQKTMLSRALQKANTAVLLDNAQNFEGAMGAYADACRLLQQVMHGSTGEEDKKKLETIRQTYTNRINELQTLDLGFQKADEKALPLRPLSNDTLSPEPFPSYDREVEATMIETATQSKTITNTYAAEPQQPQFLNASRIPLRRHSLLSSPLETVETPETSIFAPKNSYSSNWTGHVSQNNSIGSSIMEPECMPPPLSVSPWKPFPPDDAGSQPPAASSSEIQSTGERQEVQPSLHSRDASTETTSWLDTIDESGGSSASSLHSRNSSSGVDRKRVHVPTGNAATELNAALDAAVEAAYGDSFDTTEKGMGESGSEIDMVVKARRNVEQARPKVREAEQEDLVRKERRGQDEQVIRKRDNSIEADYLDEEAEEEERLLEEMTKGYIMDDFQFGTQAKSALPHQSDSSAFSGRTWVSSNSSHTPITATSIAGLAEGSQGATPQKLLPPHPPPVGALPVPPTSATPPPLPPAPSLPPPRPPSSGTSSIPGVRDRRLSGQNAKQLKIETHSRSSSVSATKRNLAINTQVPPVEEGLASSMESSQSRPAKDEPSPRRPVPQLTQVPPLTPLTSLPSGDSMHSESPATPALTRTATQDGDEPIPASPARFLGRSAGGGGFLRKNMSSSSLKMRHLSVTTAEASDISPMSPGSASFPTSADARKGTMAFTPVLPTPTGTPLIVDGLVAGGMYLFDDQICSPTTPNTSILNAPCPLEPCPESFLLRPFWLMRCLYQTIAHPRGGYLSTRLFVPRDVWRVKNVKIKAVEDKVSNCDHLTAALLKLAEVDTLDADAVLEEMQSFESVLDQVRNVLQKKLGSEVGLQSSVTLFKGSPASEDAGTQAEALSSKSGNGGNKSYLSSWRKLRSKNSGVALSSFTALPSREGGKETPSMSSLPMTSTPSSRPHKRNLSQIQGTGPHANYMGALAKLFDAAQILDQIARQVEDPGLKYSSKTHVGLELSTRNAAEFFGFYVCRFALNDVGLLLDKFIKRGSEWVLA</sequence>
<feature type="compositionally biased region" description="Basic residues" evidence="1">
    <location>
        <begin position="94"/>
        <end position="104"/>
    </location>
</feature>
<dbReference type="EMBL" id="JAACFV010000101">
    <property type="protein sequence ID" value="KAF7505767.1"/>
    <property type="molecule type" value="Genomic_DNA"/>
</dbReference>
<dbReference type="OrthoDB" id="2245455at2759"/>
<dbReference type="InterPro" id="IPR036181">
    <property type="entry name" value="MIT_dom_sf"/>
</dbReference>
<feature type="region of interest" description="Disordered" evidence="1">
    <location>
        <begin position="565"/>
        <end position="753"/>
    </location>
</feature>
<gene>
    <name evidence="3" type="ORF">GJ744_000438</name>
</gene>
<dbReference type="InterPro" id="IPR007330">
    <property type="entry name" value="MIT_dom"/>
</dbReference>
<feature type="compositionally biased region" description="Polar residues" evidence="1">
    <location>
        <begin position="345"/>
        <end position="365"/>
    </location>
</feature>
<evidence type="ECO:0000256" key="1">
    <source>
        <dbReference type="SAM" id="MobiDB-lite"/>
    </source>
</evidence>
<feature type="region of interest" description="Disordered" evidence="1">
    <location>
        <begin position="955"/>
        <end position="977"/>
    </location>
</feature>
<dbReference type="Proteomes" id="UP000606974">
    <property type="component" value="Unassembled WGS sequence"/>
</dbReference>